<protein>
    <submittedName>
        <fullName evidence="7">Uncharacterized protein</fullName>
    </submittedName>
</protein>
<dbReference type="GO" id="GO:0006357">
    <property type="term" value="P:regulation of transcription by RNA polymerase II"/>
    <property type="evidence" value="ECO:0007669"/>
    <property type="project" value="TreeGrafter"/>
</dbReference>
<dbReference type="EMBL" id="UYRU01095052">
    <property type="protein sequence ID" value="VDN39296.1"/>
    <property type="molecule type" value="Genomic_DNA"/>
</dbReference>
<dbReference type="SMART" id="SM00320">
    <property type="entry name" value="WD40"/>
    <property type="match status" value="2"/>
</dbReference>
<evidence type="ECO:0000313" key="8">
    <source>
        <dbReference type="Proteomes" id="UP000281553"/>
    </source>
</evidence>
<dbReference type="PROSITE" id="PS50294">
    <property type="entry name" value="WD_REPEATS_REGION"/>
    <property type="match status" value="1"/>
</dbReference>
<dbReference type="GO" id="GO:0003714">
    <property type="term" value="F:transcription corepressor activity"/>
    <property type="evidence" value="ECO:0007669"/>
    <property type="project" value="InterPro"/>
</dbReference>
<accession>A0A3P7R851</accession>
<dbReference type="PROSITE" id="PS00678">
    <property type="entry name" value="WD_REPEATS_1"/>
    <property type="match status" value="1"/>
</dbReference>
<dbReference type="Proteomes" id="UP000281553">
    <property type="component" value="Unassembled WGS sequence"/>
</dbReference>
<dbReference type="Gene3D" id="2.130.10.10">
    <property type="entry name" value="YVTN repeat-like/Quinoprotein amine dehydrogenase"/>
    <property type="match status" value="1"/>
</dbReference>
<organism evidence="7 8">
    <name type="scientific">Dibothriocephalus latus</name>
    <name type="common">Fish tapeworm</name>
    <name type="synonym">Diphyllobothrium latum</name>
    <dbReference type="NCBI Taxonomy" id="60516"/>
    <lineage>
        <taxon>Eukaryota</taxon>
        <taxon>Metazoa</taxon>
        <taxon>Spiralia</taxon>
        <taxon>Lophotrochozoa</taxon>
        <taxon>Platyhelminthes</taxon>
        <taxon>Cestoda</taxon>
        <taxon>Eucestoda</taxon>
        <taxon>Diphyllobothriidea</taxon>
        <taxon>Diphyllobothriidae</taxon>
        <taxon>Dibothriocephalus</taxon>
    </lineage>
</organism>
<evidence type="ECO:0000313" key="7">
    <source>
        <dbReference type="EMBL" id="VDN39296.1"/>
    </source>
</evidence>
<evidence type="ECO:0000256" key="1">
    <source>
        <dbReference type="ARBA" id="ARBA00004123"/>
    </source>
</evidence>
<proteinExistence type="inferred from homology"/>
<dbReference type="GO" id="GO:0000118">
    <property type="term" value="C:histone deacetylase complex"/>
    <property type="evidence" value="ECO:0007669"/>
    <property type="project" value="TreeGrafter"/>
</dbReference>
<keyword evidence="4" id="KW-0539">Nucleus</keyword>
<dbReference type="InterPro" id="IPR015943">
    <property type="entry name" value="WD40/YVTN_repeat-like_dom_sf"/>
</dbReference>
<dbReference type="PROSITE" id="PS50082">
    <property type="entry name" value="WD_REPEATS_2"/>
    <property type="match status" value="2"/>
</dbReference>
<feature type="repeat" description="WD" evidence="6">
    <location>
        <begin position="36"/>
        <end position="58"/>
    </location>
</feature>
<dbReference type="InterPro" id="IPR019775">
    <property type="entry name" value="WD40_repeat_CS"/>
</dbReference>
<feature type="repeat" description="WD" evidence="6">
    <location>
        <begin position="59"/>
        <end position="93"/>
    </location>
</feature>
<dbReference type="OrthoDB" id="1367865at2759"/>
<dbReference type="PANTHER" id="PTHR22846">
    <property type="entry name" value="WD40 REPEAT PROTEIN"/>
    <property type="match status" value="1"/>
</dbReference>
<dbReference type="InterPro" id="IPR036322">
    <property type="entry name" value="WD40_repeat_dom_sf"/>
</dbReference>
<reference evidence="7 8" key="1">
    <citation type="submission" date="2018-11" db="EMBL/GenBank/DDBJ databases">
        <authorList>
            <consortium name="Pathogen Informatics"/>
        </authorList>
    </citation>
    <scope>NUCLEOTIDE SEQUENCE [LARGE SCALE GENOMIC DNA]</scope>
</reference>
<keyword evidence="2 6" id="KW-0853">WD repeat</keyword>
<evidence type="ECO:0000256" key="3">
    <source>
        <dbReference type="ARBA" id="ARBA00022737"/>
    </source>
</evidence>
<dbReference type="InterPro" id="IPR001680">
    <property type="entry name" value="WD40_rpt"/>
</dbReference>
<evidence type="ECO:0000256" key="4">
    <source>
        <dbReference type="ARBA" id="ARBA00023242"/>
    </source>
</evidence>
<dbReference type="Pfam" id="PF00400">
    <property type="entry name" value="WD40"/>
    <property type="match status" value="2"/>
</dbReference>
<evidence type="ECO:0000256" key="6">
    <source>
        <dbReference type="PROSITE-ProRule" id="PRU00221"/>
    </source>
</evidence>
<dbReference type="AlphaFoldDB" id="A0A3P7R851"/>
<sequence length="128" mass="14298">MLPVTFSHPFLLPSLSVCIPYATVNSLASLPLFLPLFSASFDSTVRLWDVKTGQCRQILQQHKEPVYSVAFSPDGQLLATGSFDQRVHIWSVDVRCLSGTFLISFFSSLQHSERFSILFSGKRSLGNK</sequence>
<comment type="subcellular location">
    <subcellularLocation>
        <location evidence="1">Nucleus</location>
    </subcellularLocation>
</comment>
<dbReference type="PANTHER" id="PTHR22846:SF2">
    <property type="entry name" value="F-BOX-LIKE_WD REPEAT-CONTAINING PROTEIN EBI"/>
    <property type="match status" value="1"/>
</dbReference>
<name>A0A3P7R851_DIBLA</name>
<dbReference type="SUPFAM" id="SSF50978">
    <property type="entry name" value="WD40 repeat-like"/>
    <property type="match status" value="1"/>
</dbReference>
<gene>
    <name evidence="7" type="ORF">DILT_LOCUS17825</name>
</gene>
<comment type="similarity">
    <text evidence="5">Belongs to the WD repeat EBI family.</text>
</comment>
<keyword evidence="3" id="KW-0677">Repeat</keyword>
<dbReference type="InterPro" id="IPR045183">
    <property type="entry name" value="Ebi-like"/>
</dbReference>
<evidence type="ECO:0000256" key="2">
    <source>
        <dbReference type="ARBA" id="ARBA00022574"/>
    </source>
</evidence>
<keyword evidence="8" id="KW-1185">Reference proteome</keyword>
<evidence type="ECO:0000256" key="5">
    <source>
        <dbReference type="ARBA" id="ARBA00025741"/>
    </source>
</evidence>